<evidence type="ECO:0000313" key="1">
    <source>
        <dbReference type="EMBL" id="UUI69579.1"/>
    </source>
</evidence>
<accession>A0ABY5KIG3</accession>
<evidence type="ECO:0008006" key="3">
    <source>
        <dbReference type="Google" id="ProtNLM"/>
    </source>
</evidence>
<dbReference type="EMBL" id="CP101990">
    <property type="protein sequence ID" value="UUI69579.1"/>
    <property type="molecule type" value="Genomic_DNA"/>
</dbReference>
<dbReference type="Proteomes" id="UP001315860">
    <property type="component" value="Chromosome"/>
</dbReference>
<gene>
    <name evidence="1" type="ORF">NP095_05645</name>
</gene>
<name>A0ABY5KIG3_9ACTN</name>
<evidence type="ECO:0000313" key="2">
    <source>
        <dbReference type="Proteomes" id="UP001315860"/>
    </source>
</evidence>
<organism evidence="1 2">
    <name type="scientific">Aeromicrobium duanguangcaii</name>
    <dbReference type="NCBI Taxonomy" id="2968086"/>
    <lineage>
        <taxon>Bacteria</taxon>
        <taxon>Bacillati</taxon>
        <taxon>Actinomycetota</taxon>
        <taxon>Actinomycetes</taxon>
        <taxon>Propionibacteriales</taxon>
        <taxon>Nocardioidaceae</taxon>
        <taxon>Aeromicrobium</taxon>
    </lineage>
</organism>
<keyword evidence="2" id="KW-1185">Reference proteome</keyword>
<proteinExistence type="predicted"/>
<dbReference type="RefSeq" id="WP_232416940.1">
    <property type="nucleotide sequence ID" value="NZ_CP101990.1"/>
</dbReference>
<protein>
    <recommendedName>
        <fullName evidence="3">GNAT family N-acetyltransferase</fullName>
    </recommendedName>
</protein>
<reference evidence="1 2" key="1">
    <citation type="submission" date="2022-07" db="EMBL/GenBank/DDBJ databases">
        <title>Novel species in genus Aeromicrobium.</title>
        <authorList>
            <person name="Ye L."/>
        </authorList>
    </citation>
    <scope>NUCLEOTIDE SEQUENCE [LARGE SCALE GENOMIC DNA]</scope>
    <source>
        <strain evidence="2">zg-Y50</strain>
    </source>
</reference>
<sequence length="174" mass="19602">MTEPTKVIVRRVCADDSLLSRLADFRCADQNADHEIEVERWIQDQLASWAFDPGAARDEPQVLAALDDQTEALIGLFAHEHAVMQVGDVIIPAEKIAVVAVGLDYQRQRDVDNRRYSDIVMSSGLQAIERRTPPQRRVFGYAHIDNGGSFRLLERHSMARRIPIDAMTQLVTHG</sequence>